<organism evidence="1">
    <name type="scientific">marine metagenome</name>
    <dbReference type="NCBI Taxonomy" id="408172"/>
    <lineage>
        <taxon>unclassified sequences</taxon>
        <taxon>metagenomes</taxon>
        <taxon>ecological metagenomes</taxon>
    </lineage>
</organism>
<evidence type="ECO:0000313" key="1">
    <source>
        <dbReference type="EMBL" id="SVD06874.1"/>
    </source>
</evidence>
<feature type="non-terminal residue" evidence="1">
    <location>
        <position position="1"/>
    </location>
</feature>
<name>A0A382SAE6_9ZZZZ</name>
<dbReference type="CDD" id="cd16841">
    <property type="entry name" value="RraA_family"/>
    <property type="match status" value="1"/>
</dbReference>
<dbReference type="SUPFAM" id="SSF89562">
    <property type="entry name" value="RraA-like"/>
    <property type="match status" value="1"/>
</dbReference>
<dbReference type="Pfam" id="PF03737">
    <property type="entry name" value="RraA-like"/>
    <property type="match status" value="1"/>
</dbReference>
<sequence length="117" mass="12866">DGAVRDGHKVVKYGYPVFAGGSTPTVGEPNILPYEVNGPIQCGGVLVWPGDLILGDDDGVVVLPSGMAEDIYSDCLKHDEIEKAIIDYTQRKKISPKKFYPFNDETTKMFSKWTKGE</sequence>
<protein>
    <recommendedName>
        <fullName evidence="2">Dimethylmenaquinone methyltransferase</fullName>
    </recommendedName>
</protein>
<dbReference type="Gene3D" id="3.50.30.40">
    <property type="entry name" value="Ribonuclease E inhibitor RraA/RraA-like"/>
    <property type="match status" value="1"/>
</dbReference>
<dbReference type="EMBL" id="UINC01127628">
    <property type="protein sequence ID" value="SVD06874.1"/>
    <property type="molecule type" value="Genomic_DNA"/>
</dbReference>
<reference evidence="1" key="1">
    <citation type="submission" date="2018-05" db="EMBL/GenBank/DDBJ databases">
        <authorList>
            <person name="Lanie J.A."/>
            <person name="Ng W.-L."/>
            <person name="Kazmierczak K.M."/>
            <person name="Andrzejewski T.M."/>
            <person name="Davidsen T.M."/>
            <person name="Wayne K.J."/>
            <person name="Tettelin H."/>
            <person name="Glass J.I."/>
            <person name="Rusch D."/>
            <person name="Podicherti R."/>
            <person name="Tsui H.-C.T."/>
            <person name="Winkler M.E."/>
        </authorList>
    </citation>
    <scope>NUCLEOTIDE SEQUENCE</scope>
</reference>
<accession>A0A382SAE6</accession>
<gene>
    <name evidence="1" type="ORF">METZ01_LOCUS359728</name>
</gene>
<dbReference type="InterPro" id="IPR036704">
    <property type="entry name" value="RraA/RraA-like_sf"/>
</dbReference>
<dbReference type="InterPro" id="IPR005493">
    <property type="entry name" value="RraA/RraA-like"/>
</dbReference>
<dbReference type="AlphaFoldDB" id="A0A382SAE6"/>
<proteinExistence type="predicted"/>
<evidence type="ECO:0008006" key="2">
    <source>
        <dbReference type="Google" id="ProtNLM"/>
    </source>
</evidence>